<evidence type="ECO:0000313" key="1">
    <source>
        <dbReference type="EMBL" id="QQZ10023.1"/>
    </source>
</evidence>
<dbReference type="EMBL" id="CP065425">
    <property type="protein sequence ID" value="QQZ10023.1"/>
    <property type="molecule type" value="Genomic_DNA"/>
</dbReference>
<reference evidence="1 2" key="1">
    <citation type="submission" date="2020-11" db="EMBL/GenBank/DDBJ databases">
        <title>Taxonomic evaluation of the Bacillus sporothermodurans group of bacteria based on whole genome sequences.</title>
        <authorList>
            <person name="Fiedler G."/>
            <person name="Herbstmann A.-D."/>
            <person name="Doll E."/>
            <person name="Wenning M."/>
            <person name="Brinks E."/>
            <person name="Kabisch J."/>
            <person name="Breitenwieser F."/>
            <person name="Lappann M."/>
            <person name="Boehnlein C."/>
            <person name="Franz C."/>
        </authorList>
    </citation>
    <scope>NUCLEOTIDE SEQUENCE [LARGE SCALE GENOMIC DNA]</scope>
    <source>
        <strain evidence="1 2">JCM 19841</strain>
    </source>
</reference>
<organism evidence="1 2">
    <name type="scientific">Heyndrickxia vini</name>
    <dbReference type="NCBI Taxonomy" id="1476025"/>
    <lineage>
        <taxon>Bacteria</taxon>
        <taxon>Bacillati</taxon>
        <taxon>Bacillota</taxon>
        <taxon>Bacilli</taxon>
        <taxon>Bacillales</taxon>
        <taxon>Bacillaceae</taxon>
        <taxon>Heyndrickxia</taxon>
    </lineage>
</organism>
<dbReference type="RefSeq" id="WP_202778971.1">
    <property type="nucleotide sequence ID" value="NZ_CP065425.1"/>
</dbReference>
<dbReference type="Proteomes" id="UP000595691">
    <property type="component" value="Chromosome"/>
</dbReference>
<evidence type="ECO:0008006" key="3">
    <source>
        <dbReference type="Google" id="ProtNLM"/>
    </source>
</evidence>
<sequence length="326" mass="38662">MSNFLVLEETEEYRQDLVDYDGLWKKLIMDLFEEFVLYFSPDLYEAIDFTRTPNFLEQELYNEIIKEKKGKKIADKIVKVFLKDGKEKCIFIHIEIQGHPDSHFSKRMFQYYYRIYDRFDCDVYAIALLTDLSKSFQQSSFQYSFFGTEVTYKYQVYKFLDQDVNDLKQSSNPFALAVLAGIYLNQTKQDNEERSRLKLQLLLDVLEKGHYPHKENHSTISALFFSIDYLMKIPENLTKKLRDEIMPIITKEGKYMIHSEKVPSPTLAEVLELYRNEGIEKGIEKGRLEERRNLACELIRENFSNEKIARMTKLSIEDVTELRGKL</sequence>
<dbReference type="PANTHER" id="PTHR35586">
    <property type="entry name" value="SLL1691 PROTEIN"/>
    <property type="match status" value="1"/>
</dbReference>
<keyword evidence="2" id="KW-1185">Reference proteome</keyword>
<proteinExistence type="predicted"/>
<protein>
    <recommendedName>
        <fullName evidence="3">Transposase (putative) YhgA-like domain-containing protein</fullName>
    </recommendedName>
</protein>
<gene>
    <name evidence="1" type="ORF">I5776_03380</name>
</gene>
<evidence type="ECO:0000313" key="2">
    <source>
        <dbReference type="Proteomes" id="UP000595691"/>
    </source>
</evidence>
<name>A0ABX7E2S8_9BACI</name>
<accession>A0ABX7E2S8</accession>
<dbReference type="PANTHER" id="PTHR35586:SF1">
    <property type="entry name" value="SLL1691 PROTEIN"/>
    <property type="match status" value="1"/>
</dbReference>